<accession>A0A2T0XBX1</accession>
<name>A0A2T0XBX1_9BURK</name>
<evidence type="ECO:0000313" key="2">
    <source>
        <dbReference type="Proteomes" id="UP000238308"/>
    </source>
</evidence>
<comment type="caution">
    <text evidence="1">The sequence shown here is derived from an EMBL/GenBank/DDBJ whole genome shotgun (WGS) entry which is preliminary data.</text>
</comment>
<sequence>MLDWEKDRRKRLPRQYDSDALPATGSWADQKRWADEYGQKRHNSLQRSTTATHRVDLKSHWISQLSLYLKCLKSVDFHKKYPEHQLEIIGIVRKLISSLSASGSRLEASVQKEIDEAKRIISNFRH</sequence>
<dbReference type="AlphaFoldDB" id="A0A2T0XBX1"/>
<gene>
    <name evidence="1" type="ORF">BCM14_2683</name>
</gene>
<keyword evidence="2" id="KW-1185">Reference proteome</keyword>
<reference evidence="1 2" key="1">
    <citation type="submission" date="2018-03" db="EMBL/GenBank/DDBJ databases">
        <title>Genomic Encyclopedia of Type Strains, Phase III (KMG-III): the genomes of soil and plant-associated and newly described type strains.</title>
        <authorList>
            <person name="Whitman W."/>
        </authorList>
    </citation>
    <scope>NUCLEOTIDE SEQUENCE [LARGE SCALE GENOMIC DNA]</scope>
    <source>
        <strain evidence="1 2">MWH-P2sevCIIIb</strain>
    </source>
</reference>
<dbReference type="Proteomes" id="UP000238308">
    <property type="component" value="Unassembled WGS sequence"/>
</dbReference>
<organism evidence="1 2">
    <name type="scientific">Jezberella montanilacus</name>
    <dbReference type="NCBI Taxonomy" id="323426"/>
    <lineage>
        <taxon>Bacteria</taxon>
        <taxon>Pseudomonadati</taxon>
        <taxon>Pseudomonadota</taxon>
        <taxon>Betaproteobacteria</taxon>
        <taxon>Burkholderiales</taxon>
        <taxon>Alcaligenaceae</taxon>
        <taxon>Jezberella</taxon>
    </lineage>
</organism>
<protein>
    <submittedName>
        <fullName evidence="1">Uncharacterized protein</fullName>
    </submittedName>
</protein>
<evidence type="ECO:0000313" key="1">
    <source>
        <dbReference type="EMBL" id="PRY96445.1"/>
    </source>
</evidence>
<proteinExistence type="predicted"/>
<dbReference type="EMBL" id="PVTV01000017">
    <property type="protein sequence ID" value="PRY96445.1"/>
    <property type="molecule type" value="Genomic_DNA"/>
</dbReference>
<dbReference type="RefSeq" id="WP_146129777.1">
    <property type="nucleotide sequence ID" value="NZ_PVTV01000017.1"/>
</dbReference>